<evidence type="ECO:0000256" key="5">
    <source>
        <dbReference type="ARBA" id="ARBA00023136"/>
    </source>
</evidence>
<dbReference type="KEGG" id="dfa:DFA_01007"/>
<proteinExistence type="inferred from homology"/>
<gene>
    <name evidence="7" type="ORF">DFA_01007</name>
</gene>
<evidence type="ECO:0000256" key="2">
    <source>
        <dbReference type="ARBA" id="ARBA00007558"/>
    </source>
</evidence>
<keyword evidence="3" id="KW-0812">Transmembrane</keyword>
<sequence length="534" mass="59375">MYLLSKSNHSRKLVTSSFSSTLRSSSLSSSFDRISKQQYYGYSSGSTNGTNNTSPPTLNKINELHSGVIKKTYSHYGLGSSVLMNDIKHVNNNDTTHTSSLVIDTDNQQKLTKMFQKLFLPKGYPQSVTHDYSQYMKWMFLQNTLGSTTYVLSTHALLTSVGVGLSTSLPFAAAISWVLKDGLGASALVLFASKYSTSLDYNLKSFKFRGDILHNVGVMLEMLTPFVPGYFLPLASVSNLSKGLAGLIYGATRASLNRSFSLQENLGDITAKYQSQSMASYLTGMGLGTTIGLLMSPMTTTANLCAVFIISLLHMSCSVKSLKSICLKTLNSQRSKIIIDHWLREKIILSPEIVNKNENFMFSSSTDTPKIHFGSSIDQCFKGQDEIDSVMEYIQNNRITPSQLQNNNSNNNHQQNGKYSYVIKPTTNEKNGGTIEYHVLIIDSNPDVLDNAGDILSKSNANKELVDNLNMVLLQSFYHIQKLVYNGSIDSSMVGQEELVTEFITFTQQLLDNDWNPTHILFEYNDVKLSLQQQ</sequence>
<dbReference type="OMA" id="THILFEY"/>
<evidence type="ECO:0000256" key="4">
    <source>
        <dbReference type="ARBA" id="ARBA00022989"/>
    </source>
</evidence>
<accession>F4PV16</accession>
<reference evidence="8" key="1">
    <citation type="journal article" date="2011" name="Genome Res.">
        <title>Phylogeny-wide analysis of social amoeba genomes highlights ancient origins for complex intercellular communication.</title>
        <authorList>
            <person name="Heidel A.J."/>
            <person name="Lawal H.M."/>
            <person name="Felder M."/>
            <person name="Schilde C."/>
            <person name="Helps N.R."/>
            <person name="Tunggal B."/>
            <person name="Rivero F."/>
            <person name="John U."/>
            <person name="Schleicher M."/>
            <person name="Eichinger L."/>
            <person name="Platzer M."/>
            <person name="Noegel A.A."/>
            <person name="Schaap P."/>
            <person name="Gloeckner G."/>
        </authorList>
    </citation>
    <scope>NUCLEOTIDE SEQUENCE [LARGE SCALE GENOMIC DNA]</scope>
    <source>
        <strain evidence="8">SH3</strain>
    </source>
</reference>
<dbReference type="PANTHER" id="PTHR12770:SF31">
    <property type="entry name" value="RUS FAMILY MEMBER 1"/>
    <property type="match status" value="1"/>
</dbReference>
<evidence type="ECO:0000256" key="1">
    <source>
        <dbReference type="ARBA" id="ARBA00004370"/>
    </source>
</evidence>
<dbReference type="PANTHER" id="PTHR12770">
    <property type="entry name" value="RUS1 FAMILY PROTEIN C16ORF58"/>
    <property type="match status" value="1"/>
</dbReference>
<dbReference type="EMBL" id="GL883010">
    <property type="protein sequence ID" value="EGG21132.1"/>
    <property type="molecule type" value="Genomic_DNA"/>
</dbReference>
<dbReference type="InterPro" id="IPR006968">
    <property type="entry name" value="RUS_fam"/>
</dbReference>
<dbReference type="Proteomes" id="UP000007797">
    <property type="component" value="Unassembled WGS sequence"/>
</dbReference>
<dbReference type="AlphaFoldDB" id="F4PV16"/>
<feature type="domain" description="Protein root UVB sensitive/RUS" evidence="6">
    <location>
        <begin position="107"/>
        <end position="345"/>
    </location>
</feature>
<organism evidence="7 8">
    <name type="scientific">Cavenderia fasciculata</name>
    <name type="common">Slime mold</name>
    <name type="synonym">Dictyostelium fasciculatum</name>
    <dbReference type="NCBI Taxonomy" id="261658"/>
    <lineage>
        <taxon>Eukaryota</taxon>
        <taxon>Amoebozoa</taxon>
        <taxon>Evosea</taxon>
        <taxon>Eumycetozoa</taxon>
        <taxon>Dictyostelia</taxon>
        <taxon>Acytosteliales</taxon>
        <taxon>Cavenderiaceae</taxon>
        <taxon>Cavenderia</taxon>
    </lineage>
</organism>
<dbReference type="GO" id="GO:0016020">
    <property type="term" value="C:membrane"/>
    <property type="evidence" value="ECO:0007669"/>
    <property type="project" value="UniProtKB-SubCell"/>
</dbReference>
<evidence type="ECO:0000259" key="6">
    <source>
        <dbReference type="Pfam" id="PF04884"/>
    </source>
</evidence>
<evidence type="ECO:0000256" key="3">
    <source>
        <dbReference type="ARBA" id="ARBA00022692"/>
    </source>
</evidence>
<dbReference type="Pfam" id="PF04884">
    <property type="entry name" value="UVB_sens_prot"/>
    <property type="match status" value="1"/>
</dbReference>
<evidence type="ECO:0000313" key="8">
    <source>
        <dbReference type="Proteomes" id="UP000007797"/>
    </source>
</evidence>
<evidence type="ECO:0000313" key="7">
    <source>
        <dbReference type="EMBL" id="EGG21132.1"/>
    </source>
</evidence>
<dbReference type="OrthoDB" id="19606at2759"/>
<keyword evidence="5" id="KW-0472">Membrane</keyword>
<comment type="subcellular location">
    <subcellularLocation>
        <location evidence="1">Membrane</location>
    </subcellularLocation>
</comment>
<comment type="similarity">
    <text evidence="2">Belongs to the RUS1 family.</text>
</comment>
<dbReference type="GeneID" id="14873200"/>
<dbReference type="InterPro" id="IPR054549">
    <property type="entry name" value="UVB_sens_RUS_dom"/>
</dbReference>
<dbReference type="RefSeq" id="XP_004358982.1">
    <property type="nucleotide sequence ID" value="XM_004358925.1"/>
</dbReference>
<keyword evidence="4" id="KW-1133">Transmembrane helix</keyword>
<name>F4PV16_CACFS</name>
<protein>
    <submittedName>
        <fullName evidence="7">DUF647 family protein</fullName>
    </submittedName>
</protein>
<keyword evidence="8" id="KW-1185">Reference proteome</keyword>